<evidence type="ECO:0000313" key="4">
    <source>
        <dbReference type="Proteomes" id="UP000041254"/>
    </source>
</evidence>
<dbReference type="VEuPathDB" id="CryptoDB:Vbra_18643"/>
<dbReference type="AlphaFoldDB" id="A0A0G4GSS2"/>
<evidence type="ECO:0000256" key="1">
    <source>
        <dbReference type="SAM" id="SignalP"/>
    </source>
</evidence>
<dbReference type="Proteomes" id="UP000041254">
    <property type="component" value="Unassembled WGS sequence"/>
</dbReference>
<dbReference type="InParanoid" id="A0A0G4GSS2"/>
<sequence length="363" mass="39715">MKVLALILSLCLSAAVAQQQQQQQSSTAEKDPHASWCHEWVSRAVVEVNPKAKVNNLKLPKEAHKSPHACRLACAEAEECSFFAFSHKEEQSCALLTNAKGSKLSFGGEGIVGPKECTLMSHQPPALPLIDSWDFEFTNPFKGKISARLEYLGPEHEQNGPKQDDEPDGSRIAVRNKCGSTTVSFAVRVTIQDNDTQYHLGFFRVRPGETRVVDVVEGDGKRVVVWFDIAGDRKIGDGNNVSNGIGDTAILLERGGSDTDKICVAQPFRPYNIARGAFPRDCPGRRFWGLGIPPSEGTWFNGFDTDGTIDQCTLLTERRCTLLAGDPGFVDGAEFGLGRNNRARITLGRDGTVSDPDTFDEDC</sequence>
<accession>A0A0G4GSS2</accession>
<name>A0A0G4GSS2_VITBC</name>
<dbReference type="EMBL" id="CDMY01000791">
    <property type="protein sequence ID" value="CEM33744.1"/>
    <property type="molecule type" value="Genomic_DNA"/>
</dbReference>
<feature type="domain" description="Apple" evidence="2">
    <location>
        <begin position="63"/>
        <end position="102"/>
    </location>
</feature>
<proteinExistence type="predicted"/>
<dbReference type="Gene3D" id="3.50.4.10">
    <property type="entry name" value="Hepatocyte Growth Factor"/>
    <property type="match status" value="1"/>
</dbReference>
<organism evidence="3 4">
    <name type="scientific">Vitrella brassicaformis (strain CCMP3155)</name>
    <dbReference type="NCBI Taxonomy" id="1169540"/>
    <lineage>
        <taxon>Eukaryota</taxon>
        <taxon>Sar</taxon>
        <taxon>Alveolata</taxon>
        <taxon>Colpodellida</taxon>
        <taxon>Vitrellaceae</taxon>
        <taxon>Vitrella</taxon>
    </lineage>
</organism>
<keyword evidence="4" id="KW-1185">Reference proteome</keyword>
<keyword evidence="1" id="KW-0732">Signal</keyword>
<evidence type="ECO:0000259" key="2">
    <source>
        <dbReference type="Pfam" id="PF00024"/>
    </source>
</evidence>
<reference evidence="3 4" key="1">
    <citation type="submission" date="2014-11" db="EMBL/GenBank/DDBJ databases">
        <authorList>
            <person name="Zhu J."/>
            <person name="Qi W."/>
            <person name="Song R."/>
        </authorList>
    </citation>
    <scope>NUCLEOTIDE SEQUENCE [LARGE SCALE GENOMIC DNA]</scope>
</reference>
<dbReference type="Pfam" id="PF00024">
    <property type="entry name" value="PAN_1"/>
    <property type="match status" value="1"/>
</dbReference>
<evidence type="ECO:0000313" key="3">
    <source>
        <dbReference type="EMBL" id="CEM33744.1"/>
    </source>
</evidence>
<gene>
    <name evidence="3" type="ORF">Vbra_18643</name>
</gene>
<dbReference type="InterPro" id="IPR003609">
    <property type="entry name" value="Pan_app"/>
</dbReference>
<feature type="chain" id="PRO_5005190944" description="Apple domain-containing protein" evidence="1">
    <location>
        <begin position="18"/>
        <end position="363"/>
    </location>
</feature>
<feature type="signal peptide" evidence="1">
    <location>
        <begin position="1"/>
        <end position="17"/>
    </location>
</feature>
<protein>
    <recommendedName>
        <fullName evidence="2">Apple domain-containing protein</fullName>
    </recommendedName>
</protein>